<name>A0A9P5A986_9HYPO</name>
<comment type="caution">
    <text evidence="2">The sequence shown here is derived from an EMBL/GenBank/DDBJ whole genome shotgun (WGS) entry which is preliminary data.</text>
</comment>
<reference evidence="2" key="2">
    <citation type="submission" date="2020-02" db="EMBL/GenBank/DDBJ databases">
        <title>Identification and distribution of gene clusters putatively required for synthesis of sphingolipid metabolism inhibitors in phylogenetically diverse species of the filamentous fungus Fusarium.</title>
        <authorList>
            <person name="Kim H.-S."/>
            <person name="Busman M."/>
            <person name="Brown D.W."/>
            <person name="Divon H."/>
            <person name="Uhlig S."/>
            <person name="Proctor R.H."/>
        </authorList>
    </citation>
    <scope>NUCLEOTIDE SEQUENCE</scope>
    <source>
        <strain evidence="2">NRRL 25174</strain>
    </source>
</reference>
<evidence type="ECO:0000256" key="1">
    <source>
        <dbReference type="SAM" id="Phobius"/>
    </source>
</evidence>
<evidence type="ECO:0000313" key="2">
    <source>
        <dbReference type="EMBL" id="KAF4334487.1"/>
    </source>
</evidence>
<reference evidence="2" key="1">
    <citation type="journal article" date="2017" name="Mycologia">
        <title>Fusarium algeriense, sp. nov., a novel toxigenic crown rot pathogen of durum wheat from Algeria is nested in the Fusarium burgessii species complex.</title>
        <authorList>
            <person name="Laraba I."/>
            <person name="Keddad A."/>
            <person name="Boureghda H."/>
            <person name="Abdallah N."/>
            <person name="Vaughan M.M."/>
            <person name="Proctor R.H."/>
            <person name="Busman M."/>
            <person name="O'Donnell K."/>
        </authorList>
    </citation>
    <scope>NUCLEOTIDE SEQUENCE</scope>
    <source>
        <strain evidence="2">NRRL 25174</strain>
    </source>
</reference>
<dbReference type="OrthoDB" id="4992990at2759"/>
<keyword evidence="1" id="KW-0472">Membrane</keyword>
<keyword evidence="1" id="KW-0812">Transmembrane</keyword>
<proteinExistence type="predicted"/>
<dbReference type="EMBL" id="PVQB02000677">
    <property type="protein sequence ID" value="KAF4334487.1"/>
    <property type="molecule type" value="Genomic_DNA"/>
</dbReference>
<gene>
    <name evidence="2" type="ORF">FBEOM_11665</name>
</gene>
<organism evidence="2 3">
    <name type="scientific">Fusarium beomiforme</name>
    <dbReference type="NCBI Taxonomy" id="44412"/>
    <lineage>
        <taxon>Eukaryota</taxon>
        <taxon>Fungi</taxon>
        <taxon>Dikarya</taxon>
        <taxon>Ascomycota</taxon>
        <taxon>Pezizomycotina</taxon>
        <taxon>Sordariomycetes</taxon>
        <taxon>Hypocreomycetidae</taxon>
        <taxon>Hypocreales</taxon>
        <taxon>Nectriaceae</taxon>
        <taxon>Fusarium</taxon>
        <taxon>Fusarium burgessii species complex</taxon>
    </lineage>
</organism>
<feature type="transmembrane region" description="Helical" evidence="1">
    <location>
        <begin position="115"/>
        <end position="133"/>
    </location>
</feature>
<accession>A0A9P5A986</accession>
<sequence length="187" mass="20987">MAFRWPSGVSFSFETVAFGISAVHIALIALRKWICRPVTPTPEEVVRQRHADVPLQLPVDGAVEDAYRPVNDDHNDQKPNRISWWFTLTMSWSISILTSIFVLREVTPGFYQGHVRLLVVLSFLALTAGRAAYLSQVLIDCTGLIQDICIGLMGYVIDVYGRLESLFIVPINAKERKGDEKVNGKLD</sequence>
<keyword evidence="3" id="KW-1185">Reference proteome</keyword>
<protein>
    <submittedName>
        <fullName evidence="2">Uncharacterized protein</fullName>
    </submittedName>
</protein>
<dbReference type="Proteomes" id="UP000730481">
    <property type="component" value="Unassembled WGS sequence"/>
</dbReference>
<evidence type="ECO:0000313" key="3">
    <source>
        <dbReference type="Proteomes" id="UP000730481"/>
    </source>
</evidence>
<feature type="transmembrane region" description="Helical" evidence="1">
    <location>
        <begin position="82"/>
        <end position="103"/>
    </location>
</feature>
<dbReference type="AlphaFoldDB" id="A0A9P5A986"/>
<feature type="transmembrane region" description="Helical" evidence="1">
    <location>
        <begin position="12"/>
        <end position="30"/>
    </location>
</feature>
<keyword evidence="1" id="KW-1133">Transmembrane helix</keyword>